<sequence>MRAVTTTAPGGPENLSLIETVENPPSAGEVQIRTVASGVNPADLLQRAGLYPPPPGASDLLGLELSGIVHDVGSGVTDVAVGDRVCALVDGGAYAELVNAPAAQVIHVPGGLELRDAAAVPEAACTAWSNLVDVAGLTAGMTVLIHGGSGGVGSMAVQIAHALNAFVISTAGGPERCEQVRALGADVVVDHRSESFVDVVLEVTGGRGVDVVLDVVGAAYLAENVRALATNGHLVVIGMQKGRRAELDLGVLLTKRASVTGTTLRSRPAGEKATIVDGVRRHVLPLITDGRVRPVVDTIYPFSEARQAHERLAAGGVLGKILLTP</sequence>
<dbReference type="GO" id="GO:0016651">
    <property type="term" value="F:oxidoreductase activity, acting on NAD(P)H"/>
    <property type="evidence" value="ECO:0007669"/>
    <property type="project" value="TreeGrafter"/>
</dbReference>
<keyword evidence="1" id="KW-0521">NADP</keyword>
<dbReference type="InterPro" id="IPR020843">
    <property type="entry name" value="ER"/>
</dbReference>
<evidence type="ECO:0000313" key="4">
    <source>
        <dbReference type="EMBL" id="SDS06070.1"/>
    </source>
</evidence>
<dbReference type="PANTHER" id="PTHR48106:SF8">
    <property type="entry name" value="OS02G0805600 PROTEIN"/>
    <property type="match status" value="1"/>
</dbReference>
<dbReference type="InterPro" id="IPR014189">
    <property type="entry name" value="Quinone_OxRdtase_PIG3"/>
</dbReference>
<dbReference type="Pfam" id="PF08240">
    <property type="entry name" value="ADH_N"/>
    <property type="match status" value="1"/>
</dbReference>
<organism evidence="4 5">
    <name type="scientific">Paraoerskovia marina</name>
    <dbReference type="NCBI Taxonomy" id="545619"/>
    <lineage>
        <taxon>Bacteria</taxon>
        <taxon>Bacillati</taxon>
        <taxon>Actinomycetota</taxon>
        <taxon>Actinomycetes</taxon>
        <taxon>Micrococcales</taxon>
        <taxon>Cellulomonadaceae</taxon>
        <taxon>Paraoerskovia</taxon>
    </lineage>
</organism>
<dbReference type="SUPFAM" id="SSF51735">
    <property type="entry name" value="NAD(P)-binding Rossmann-fold domains"/>
    <property type="match status" value="1"/>
</dbReference>
<evidence type="ECO:0000259" key="3">
    <source>
        <dbReference type="SMART" id="SM00829"/>
    </source>
</evidence>
<dbReference type="STRING" id="545619.SAMN04489860_0702"/>
<reference evidence="4 5" key="1">
    <citation type="submission" date="2016-10" db="EMBL/GenBank/DDBJ databases">
        <authorList>
            <person name="de Groot N.N."/>
        </authorList>
    </citation>
    <scope>NUCLEOTIDE SEQUENCE [LARGE SCALE GENOMIC DNA]</scope>
    <source>
        <strain evidence="4 5">DSM 22126</strain>
    </source>
</reference>
<dbReference type="PANTHER" id="PTHR48106">
    <property type="entry name" value="QUINONE OXIDOREDUCTASE PIG3-RELATED"/>
    <property type="match status" value="1"/>
</dbReference>
<dbReference type="Pfam" id="PF00107">
    <property type="entry name" value="ADH_zinc_N"/>
    <property type="match status" value="1"/>
</dbReference>
<accession>A0A1H1P4V7</accession>
<dbReference type="EMBL" id="LT629776">
    <property type="protein sequence ID" value="SDS06070.1"/>
    <property type="molecule type" value="Genomic_DNA"/>
</dbReference>
<keyword evidence="5" id="KW-1185">Reference proteome</keyword>
<gene>
    <name evidence="4" type="ORF">SAMN04489860_0702</name>
</gene>
<dbReference type="Proteomes" id="UP000185663">
    <property type="component" value="Chromosome I"/>
</dbReference>
<dbReference type="eggNOG" id="COG0604">
    <property type="taxonomic scope" value="Bacteria"/>
</dbReference>
<name>A0A1H1P4V7_9CELL</name>
<dbReference type="CDD" id="cd05276">
    <property type="entry name" value="p53_inducible_oxidoreductase"/>
    <property type="match status" value="1"/>
</dbReference>
<evidence type="ECO:0000256" key="2">
    <source>
        <dbReference type="ARBA" id="ARBA00023002"/>
    </source>
</evidence>
<dbReference type="InterPro" id="IPR013149">
    <property type="entry name" value="ADH-like_C"/>
</dbReference>
<dbReference type="SUPFAM" id="SSF50129">
    <property type="entry name" value="GroES-like"/>
    <property type="match status" value="1"/>
</dbReference>
<dbReference type="SMART" id="SM00829">
    <property type="entry name" value="PKS_ER"/>
    <property type="match status" value="1"/>
</dbReference>
<dbReference type="AlphaFoldDB" id="A0A1H1P4V7"/>
<protein>
    <submittedName>
        <fullName evidence="4">Putative NAD(P)H quinone oxidoreductase, PIG3 family</fullName>
    </submittedName>
</protein>
<dbReference type="InterPro" id="IPR013154">
    <property type="entry name" value="ADH-like_N"/>
</dbReference>
<dbReference type="InterPro" id="IPR011032">
    <property type="entry name" value="GroES-like_sf"/>
</dbReference>
<dbReference type="NCBIfam" id="TIGR02824">
    <property type="entry name" value="quinone_pig3"/>
    <property type="match status" value="1"/>
</dbReference>
<feature type="domain" description="Enoyl reductase (ER)" evidence="3">
    <location>
        <begin position="10"/>
        <end position="323"/>
    </location>
</feature>
<keyword evidence="2" id="KW-0560">Oxidoreductase</keyword>
<dbReference type="Gene3D" id="3.90.180.10">
    <property type="entry name" value="Medium-chain alcohol dehydrogenases, catalytic domain"/>
    <property type="match status" value="1"/>
</dbReference>
<dbReference type="InterPro" id="IPR036291">
    <property type="entry name" value="NAD(P)-bd_dom_sf"/>
</dbReference>
<proteinExistence type="predicted"/>
<evidence type="ECO:0000256" key="1">
    <source>
        <dbReference type="ARBA" id="ARBA00022857"/>
    </source>
</evidence>
<dbReference type="RefSeq" id="WP_083371608.1">
    <property type="nucleotide sequence ID" value="NZ_LT629776.1"/>
</dbReference>
<dbReference type="OrthoDB" id="9780520at2"/>
<evidence type="ECO:0000313" key="5">
    <source>
        <dbReference type="Proteomes" id="UP000185663"/>
    </source>
</evidence>
<dbReference type="Gene3D" id="3.40.50.720">
    <property type="entry name" value="NAD(P)-binding Rossmann-like Domain"/>
    <property type="match status" value="1"/>
</dbReference>
<dbReference type="GO" id="GO:0070402">
    <property type="term" value="F:NADPH binding"/>
    <property type="evidence" value="ECO:0007669"/>
    <property type="project" value="TreeGrafter"/>
</dbReference>